<evidence type="ECO:0000313" key="1">
    <source>
        <dbReference type="EMBL" id="KAK0431128.1"/>
    </source>
</evidence>
<accession>A0AA39IYE2</accession>
<dbReference type="Proteomes" id="UP001175226">
    <property type="component" value="Unassembled WGS sequence"/>
</dbReference>
<organism evidence="1 2">
    <name type="scientific">Armillaria borealis</name>
    <dbReference type="NCBI Taxonomy" id="47425"/>
    <lineage>
        <taxon>Eukaryota</taxon>
        <taxon>Fungi</taxon>
        <taxon>Dikarya</taxon>
        <taxon>Basidiomycota</taxon>
        <taxon>Agaricomycotina</taxon>
        <taxon>Agaricomycetes</taxon>
        <taxon>Agaricomycetidae</taxon>
        <taxon>Agaricales</taxon>
        <taxon>Marasmiineae</taxon>
        <taxon>Physalacriaceae</taxon>
        <taxon>Armillaria</taxon>
    </lineage>
</organism>
<reference evidence="1" key="1">
    <citation type="submission" date="2023-06" db="EMBL/GenBank/DDBJ databases">
        <authorList>
            <consortium name="Lawrence Berkeley National Laboratory"/>
            <person name="Ahrendt S."/>
            <person name="Sahu N."/>
            <person name="Indic B."/>
            <person name="Wong-Bajracharya J."/>
            <person name="Merenyi Z."/>
            <person name="Ke H.-M."/>
            <person name="Monk M."/>
            <person name="Kocsube S."/>
            <person name="Drula E."/>
            <person name="Lipzen A."/>
            <person name="Balint B."/>
            <person name="Henrissat B."/>
            <person name="Andreopoulos B."/>
            <person name="Martin F.M."/>
            <person name="Harder C.B."/>
            <person name="Rigling D."/>
            <person name="Ford K.L."/>
            <person name="Foster G.D."/>
            <person name="Pangilinan J."/>
            <person name="Papanicolaou A."/>
            <person name="Barry K."/>
            <person name="LaButti K."/>
            <person name="Viragh M."/>
            <person name="Koriabine M."/>
            <person name="Yan M."/>
            <person name="Riley R."/>
            <person name="Champramary S."/>
            <person name="Plett K.L."/>
            <person name="Tsai I.J."/>
            <person name="Slot J."/>
            <person name="Sipos G."/>
            <person name="Plett J."/>
            <person name="Nagy L.G."/>
            <person name="Grigoriev I.V."/>
        </authorList>
    </citation>
    <scope>NUCLEOTIDE SEQUENCE</scope>
    <source>
        <strain evidence="1">FPL87.14</strain>
    </source>
</reference>
<keyword evidence="2" id="KW-1185">Reference proteome</keyword>
<proteinExistence type="predicted"/>
<protein>
    <submittedName>
        <fullName evidence="1">Uncharacterized protein</fullName>
    </submittedName>
</protein>
<comment type="caution">
    <text evidence="1">The sequence shown here is derived from an EMBL/GenBank/DDBJ whole genome shotgun (WGS) entry which is preliminary data.</text>
</comment>
<evidence type="ECO:0000313" key="2">
    <source>
        <dbReference type="Proteomes" id="UP001175226"/>
    </source>
</evidence>
<name>A0AA39IYE2_9AGAR</name>
<gene>
    <name evidence="1" type="ORF">EV421DRAFT_1743378</name>
</gene>
<dbReference type="EMBL" id="JAUEPT010000122">
    <property type="protein sequence ID" value="KAK0431128.1"/>
    <property type="molecule type" value="Genomic_DNA"/>
</dbReference>
<dbReference type="AlphaFoldDB" id="A0AA39IYE2"/>
<sequence>MDVSSLILYDQAVLNGMEIFSIAGTPPMENIHVQKSGILPPVRYLATVMSVTTLVAQIPMELLRKIFLATKEGSDQTFKVGDSMETRFGNQPLHFWFTSSSVEGDKEASFAVFQMLLSHGTRWRLAILCINSLYLPLLDSLHGTIIGLGPATSVFLPVFHLTQFVDRRFTINGTMLEHIVEMQYLHITGISSHHSTSHSAVLSRVVFFRMGCITVMDSVNLPILRALLVGTGFYNSAGLNHPNLDPLTLTSVKNMLIRSKCQNMLHTIEFRRLTLTDDILAIIHLSPALDAMLLEYIPHHLVLSFYHDSLIDTMESRVSSVPDMQFSLSILFKNDDASFVPLNPDSQARLVQCRKNGSVCTFTVGDVTDEHDSIEW</sequence>